<dbReference type="Proteomes" id="UP000635477">
    <property type="component" value="Unassembled WGS sequence"/>
</dbReference>
<evidence type="ECO:0008006" key="5">
    <source>
        <dbReference type="Google" id="ProtNLM"/>
    </source>
</evidence>
<dbReference type="AlphaFoldDB" id="A0A8H4UNB4"/>
<name>A0A8H4UNB4_9HYPO</name>
<organism evidence="3 4">
    <name type="scientific">Fusarium zealandicum</name>
    <dbReference type="NCBI Taxonomy" id="1053134"/>
    <lineage>
        <taxon>Eukaryota</taxon>
        <taxon>Fungi</taxon>
        <taxon>Dikarya</taxon>
        <taxon>Ascomycota</taxon>
        <taxon>Pezizomycotina</taxon>
        <taxon>Sordariomycetes</taxon>
        <taxon>Hypocreomycetidae</taxon>
        <taxon>Hypocreales</taxon>
        <taxon>Nectriaceae</taxon>
        <taxon>Fusarium</taxon>
        <taxon>Fusarium staphyleae species complex</taxon>
    </lineage>
</organism>
<accession>A0A8H4UNB4</accession>
<feature type="region of interest" description="Disordered" evidence="1">
    <location>
        <begin position="1134"/>
        <end position="1153"/>
    </location>
</feature>
<evidence type="ECO:0000313" key="3">
    <source>
        <dbReference type="EMBL" id="KAF4980303.1"/>
    </source>
</evidence>
<keyword evidence="2" id="KW-0812">Transmembrane</keyword>
<gene>
    <name evidence="3" type="ORF">FZEAL_3674</name>
</gene>
<feature type="transmembrane region" description="Helical" evidence="2">
    <location>
        <begin position="1011"/>
        <end position="1029"/>
    </location>
</feature>
<dbReference type="EMBL" id="JABEYC010000242">
    <property type="protein sequence ID" value="KAF4980303.1"/>
    <property type="molecule type" value="Genomic_DNA"/>
</dbReference>
<keyword evidence="4" id="KW-1185">Reference proteome</keyword>
<dbReference type="Pfam" id="PF11915">
    <property type="entry name" value="DUF3433"/>
    <property type="match status" value="2"/>
</dbReference>
<feature type="transmembrane region" description="Helical" evidence="2">
    <location>
        <begin position="910"/>
        <end position="935"/>
    </location>
</feature>
<keyword evidence="2" id="KW-1133">Transmembrane helix</keyword>
<evidence type="ECO:0000256" key="1">
    <source>
        <dbReference type="SAM" id="MobiDB-lite"/>
    </source>
</evidence>
<feature type="transmembrane region" description="Helical" evidence="2">
    <location>
        <begin position="744"/>
        <end position="763"/>
    </location>
</feature>
<dbReference type="InterPro" id="IPR021840">
    <property type="entry name" value="DUF3433"/>
</dbReference>
<proteinExistence type="predicted"/>
<feature type="transmembrane region" description="Helical" evidence="2">
    <location>
        <begin position="868"/>
        <end position="890"/>
    </location>
</feature>
<reference evidence="3" key="1">
    <citation type="journal article" date="2020" name="BMC Genomics">
        <title>Correction to: Identification and distribution of gene clusters required for synthesis of sphingolipid metabolism inhibitors in diverse species of the filamentous fungus Fusarium.</title>
        <authorList>
            <person name="Kim H.S."/>
            <person name="Lohmar J.M."/>
            <person name="Busman M."/>
            <person name="Brown D.W."/>
            <person name="Naumann T.A."/>
            <person name="Divon H.H."/>
            <person name="Lysoe E."/>
            <person name="Uhlig S."/>
            <person name="Proctor R.H."/>
        </authorList>
    </citation>
    <scope>NUCLEOTIDE SEQUENCE</scope>
    <source>
        <strain evidence="3">NRRL 22465</strain>
    </source>
</reference>
<feature type="transmembrane region" description="Helical" evidence="2">
    <location>
        <begin position="972"/>
        <end position="991"/>
    </location>
</feature>
<reference evidence="3" key="2">
    <citation type="submission" date="2020-05" db="EMBL/GenBank/DDBJ databases">
        <authorList>
            <person name="Kim H.-S."/>
            <person name="Proctor R.H."/>
            <person name="Brown D.W."/>
        </authorList>
    </citation>
    <scope>NUCLEOTIDE SEQUENCE</scope>
    <source>
        <strain evidence="3">NRRL 22465</strain>
    </source>
</reference>
<dbReference type="PANTHER" id="PTHR37544:SF3">
    <property type="entry name" value="SPRAY"/>
    <property type="match status" value="1"/>
</dbReference>
<comment type="caution">
    <text evidence="3">The sequence shown here is derived from an EMBL/GenBank/DDBJ whole genome shotgun (WGS) entry which is preliminary data.</text>
</comment>
<dbReference type="PANTHER" id="PTHR37544">
    <property type="entry name" value="SPRAY-RELATED"/>
    <property type="match status" value="1"/>
</dbReference>
<evidence type="ECO:0000313" key="4">
    <source>
        <dbReference type="Proteomes" id="UP000635477"/>
    </source>
</evidence>
<protein>
    <recommendedName>
        <fullName evidence="5">Zonadhesin</fullName>
    </recommendedName>
</protein>
<evidence type="ECO:0000256" key="2">
    <source>
        <dbReference type="SAM" id="Phobius"/>
    </source>
</evidence>
<dbReference type="OrthoDB" id="5428901at2759"/>
<feature type="transmembrane region" description="Helical" evidence="2">
    <location>
        <begin position="51"/>
        <end position="73"/>
    </location>
</feature>
<sequence length="1153" mass="125136">MYTNQAGVDASAYGSNARYEPQATDDTSWDHIAPEFPSAQRKKANYRPTPLRWYFIVLQIAFILGVMGLVVWADQLMPNSDGTAKIINKRSADKPAEPRDVELEARQQDEHAARLSTTLIVSEFSKVITVPGTTGKFTTAVKTTNYNTFWDLTTSVKDGSTYTSAIVTVVPTVIEVEPTQADETYETVVVGTTTGYTMVDASGTANTPVRYSSDFTREFTITKTITIPNAATGPVETVTTDITRTIVSTIVEDGVTKTISSLVTEAVTSTVQSVGETTAAASIYVSYGRITITSVYTDPNQPQKPMDKPNPTIKPSEKVIDVVSVKPDQTVKTVQKLDPVTYVTEVKDVETKVVPVNPAAETVVSKVEAFETTVEELATGVDGVVMTNKVLSTVGASLATIVKPAQAMTVVSQIEAYETTIEQVFTGEDGVLTTDKVVSTVGASLATVVKPAGAMTVVTEAEAYETTVEVVSTGLDGKLTTNKALSTFGASLATVVKAAGAMTIVTSVEAYETTIEQISTGLDGKPTTNKVVSTVSGSLETIVKPAKLTTIVTTKSSGKLKTITSDRTESSTLISTIKGTTKTVAKTTTIMPTATDGSISEETGESDSSVKTVITVYELDAGKYFVGKFLPPILAVMLSIPARIIDHNAHLYQPFYAMNRPNGALGPQSMNLHFSGWTGFIQPFNVLVEGHPIPFISMLIVWCGALITPTAVEAIGFKMHGECKINAFEGCAPALGVSPQPTHILLALLGLSIVLLCGLLYLLRNRETGLYANPWSVAGNASLASNPDIRPRKASENKIAKEMAEKRYGFGYFENRMGQTEYGIVLLNDEGETLRQQDRPLSETSSLDSRTPTNVKTRKRNPFMVLGLAWRLVFLLFLLGLMVFLLYYHLTLDKQSGFKTFMNSQTFGVRFLFAAFGVIISFSWTAFFISIAMVVPYQIMSYSPQSASNSVLLTRPTNGVSGLWSALKHGQLFPALVALMTILSEFMPILLANIPYSLSQVRISHDICVRISVGILALMALTIMISFIIRWPDMPVDPRSVAGAMYYVSESVMVDHFSGMASMDNKQREQRIRELGGTYLYGKLTTRTGEKRPAVEWDDRTIGIIPAMPQHVKNDVYVRNESVDTTYHGYELGQDEMHNGGHNGAHNGGSVYM</sequence>
<keyword evidence="2" id="KW-0472">Membrane</keyword>